<dbReference type="EnsemblMetazoa" id="Aqu2.1.27503_001">
    <property type="protein sequence ID" value="Aqu2.1.27503_001"/>
    <property type="gene ID" value="Aqu2.1.27503"/>
</dbReference>
<dbReference type="AlphaFoldDB" id="A0A1X7UJ46"/>
<accession>A0A1X7UJ46</accession>
<organism evidence="2">
    <name type="scientific">Amphimedon queenslandica</name>
    <name type="common">Sponge</name>
    <dbReference type="NCBI Taxonomy" id="400682"/>
    <lineage>
        <taxon>Eukaryota</taxon>
        <taxon>Metazoa</taxon>
        <taxon>Porifera</taxon>
        <taxon>Demospongiae</taxon>
        <taxon>Heteroscleromorpha</taxon>
        <taxon>Haplosclerida</taxon>
        <taxon>Niphatidae</taxon>
        <taxon>Amphimedon</taxon>
    </lineage>
</organism>
<evidence type="ECO:0000313" key="2">
    <source>
        <dbReference type="EnsemblMetazoa" id="Aqu2.1.27503_001"/>
    </source>
</evidence>
<keyword evidence="1" id="KW-1133">Transmembrane helix</keyword>
<reference evidence="2" key="1">
    <citation type="submission" date="2017-05" db="UniProtKB">
        <authorList>
            <consortium name="EnsemblMetazoa"/>
        </authorList>
    </citation>
    <scope>IDENTIFICATION</scope>
</reference>
<sequence length="48" mass="5563">MAQSLNVTTAISYFYVTGSFIFLFYGNRHIPQWTKKTCQVQNESVVFP</sequence>
<dbReference type="InParanoid" id="A0A1X7UJ46"/>
<keyword evidence="1" id="KW-0472">Membrane</keyword>
<name>A0A1X7UJ46_AMPQE</name>
<feature type="transmembrane region" description="Helical" evidence="1">
    <location>
        <begin position="6"/>
        <end position="26"/>
    </location>
</feature>
<protein>
    <submittedName>
        <fullName evidence="2">Uncharacterized protein</fullName>
    </submittedName>
</protein>
<proteinExistence type="predicted"/>
<evidence type="ECO:0000256" key="1">
    <source>
        <dbReference type="SAM" id="Phobius"/>
    </source>
</evidence>
<keyword evidence="1" id="KW-0812">Transmembrane</keyword>